<keyword evidence="2" id="KW-0808">Transferase</keyword>
<dbReference type="Pfam" id="PF04230">
    <property type="entry name" value="PS_pyruv_trans"/>
    <property type="match status" value="1"/>
</dbReference>
<proteinExistence type="predicted"/>
<comment type="caution">
    <text evidence="2">The sequence shown here is derived from an EMBL/GenBank/DDBJ whole genome shotgun (WGS) entry which is preliminary data.</text>
</comment>
<dbReference type="AlphaFoldDB" id="A0A3S0J4C7"/>
<organism evidence="2 3">
    <name type="scientific">Lysinibacillus telephonicus</name>
    <dbReference type="NCBI Taxonomy" id="1714840"/>
    <lineage>
        <taxon>Bacteria</taxon>
        <taxon>Bacillati</taxon>
        <taxon>Bacillota</taxon>
        <taxon>Bacilli</taxon>
        <taxon>Bacillales</taxon>
        <taxon>Bacillaceae</taxon>
        <taxon>Lysinibacillus</taxon>
    </lineage>
</organism>
<dbReference type="PANTHER" id="PTHR36836:SF1">
    <property type="entry name" value="COLANIC ACID BIOSYNTHESIS PROTEIN WCAK"/>
    <property type="match status" value="1"/>
</dbReference>
<name>A0A3S0J4C7_9BACI</name>
<dbReference type="Proteomes" id="UP000276349">
    <property type="component" value="Unassembled WGS sequence"/>
</dbReference>
<evidence type="ECO:0000313" key="3">
    <source>
        <dbReference type="Proteomes" id="UP000276349"/>
    </source>
</evidence>
<gene>
    <name evidence="2" type="ORF">EKG35_05915</name>
</gene>
<dbReference type="RefSeq" id="WP_126293521.1">
    <property type="nucleotide sequence ID" value="NZ_RXNR01000012.1"/>
</dbReference>
<dbReference type="PANTHER" id="PTHR36836">
    <property type="entry name" value="COLANIC ACID BIOSYNTHESIS PROTEIN WCAK"/>
    <property type="match status" value="1"/>
</dbReference>
<evidence type="ECO:0000259" key="1">
    <source>
        <dbReference type="Pfam" id="PF04230"/>
    </source>
</evidence>
<dbReference type="InterPro" id="IPR007345">
    <property type="entry name" value="Polysacch_pyruvyl_Trfase"/>
</dbReference>
<keyword evidence="3" id="KW-1185">Reference proteome</keyword>
<sequence length="373" mass="44340">MKNILLFAYTNTNLGDDLFIYILCNRYPQHKFYLVSYGDYKDKLVDIPNLEIIDMSSQFDRKLNRLLRKYNQKERAYYYKRKNEMDLSIYIGGSIFVENNEWMEFSEIFKTRKINNKPYFVLGANFGPFSNIQFLNTYKVIFKNVDDICFRDSYSYNLFKGIKNVRKASDIIFQYKSDNLKNVSINDQKIVSISVIQPSFREHLKDMDTLYYDKIIEVAKYYVKMGYKIELISFCENEGDFNAAHIIYKNLQEILNDDINNVNIFNYNGNNMIHILSILFNSEIIYATRLHSMILGWLFGKKVLPLIYSDKMLNIITDCKFEGDYLDIRHMDTSSNVIRQLGNKNKLQNINYYKCDSANHFKYLDIILNNDYN</sequence>
<dbReference type="GO" id="GO:0016740">
    <property type="term" value="F:transferase activity"/>
    <property type="evidence" value="ECO:0007669"/>
    <property type="project" value="UniProtKB-KW"/>
</dbReference>
<evidence type="ECO:0000313" key="2">
    <source>
        <dbReference type="EMBL" id="RTQ94292.1"/>
    </source>
</evidence>
<protein>
    <submittedName>
        <fullName evidence="2">Polysaccharide pyruvyl transferase family protein</fullName>
    </submittedName>
</protein>
<dbReference type="OrthoDB" id="3188137at2"/>
<accession>A0A3S0J4C7</accession>
<reference evidence="2 3" key="1">
    <citation type="submission" date="2018-12" db="EMBL/GenBank/DDBJ databases">
        <authorList>
            <person name="Yu L."/>
        </authorList>
    </citation>
    <scope>NUCLEOTIDE SEQUENCE [LARGE SCALE GENOMIC DNA]</scope>
    <source>
        <strain evidence="2 3">S5H2222</strain>
    </source>
</reference>
<feature type="domain" description="Polysaccharide pyruvyl transferase" evidence="1">
    <location>
        <begin position="13"/>
        <end position="309"/>
    </location>
</feature>
<dbReference type="EMBL" id="RXNR01000012">
    <property type="protein sequence ID" value="RTQ94292.1"/>
    <property type="molecule type" value="Genomic_DNA"/>
</dbReference>